<reference evidence="2 3" key="1">
    <citation type="submission" date="2023-03" db="EMBL/GenBank/DDBJ databases">
        <title>Draft genome sequence of Streptomyces sp. RB6PN23 isolated from peat swamp forest in Thailand.</title>
        <authorList>
            <person name="Klaysubun C."/>
            <person name="Duangmal K."/>
        </authorList>
    </citation>
    <scope>NUCLEOTIDE SEQUENCE [LARGE SCALE GENOMIC DNA]</scope>
    <source>
        <strain evidence="2 3">RB6PN23</strain>
    </source>
</reference>
<evidence type="ECO:0000256" key="1">
    <source>
        <dbReference type="SAM" id="Phobius"/>
    </source>
</evidence>
<evidence type="ECO:0000313" key="3">
    <source>
        <dbReference type="Proteomes" id="UP001216579"/>
    </source>
</evidence>
<evidence type="ECO:0000313" key="2">
    <source>
        <dbReference type="EMBL" id="MDF3292124.1"/>
    </source>
</evidence>
<accession>A0ABT5ZQL7</accession>
<gene>
    <name evidence="2" type="ORF">P3G67_23405</name>
</gene>
<comment type="caution">
    <text evidence="2">The sequence shown here is derived from an EMBL/GenBank/DDBJ whole genome shotgun (WGS) entry which is preliminary data.</text>
</comment>
<sequence>MLTGAHPPVPADLAARAANRGHRLLRRRRLLRLALCAVLLAAAVAAGMWVAARWPTPPSPPAPLGSWGLAPR</sequence>
<keyword evidence="1" id="KW-0472">Membrane</keyword>
<proteinExistence type="predicted"/>
<keyword evidence="1" id="KW-1133">Transmembrane helix</keyword>
<organism evidence="2 3">
    <name type="scientific">Streptomyces silvisoli</name>
    <dbReference type="NCBI Taxonomy" id="3034235"/>
    <lineage>
        <taxon>Bacteria</taxon>
        <taxon>Bacillati</taxon>
        <taxon>Actinomycetota</taxon>
        <taxon>Actinomycetes</taxon>
        <taxon>Kitasatosporales</taxon>
        <taxon>Streptomycetaceae</taxon>
        <taxon>Streptomyces</taxon>
    </lineage>
</organism>
<dbReference type="Proteomes" id="UP001216579">
    <property type="component" value="Unassembled WGS sequence"/>
</dbReference>
<name>A0ABT5ZQL7_9ACTN</name>
<keyword evidence="1" id="KW-0812">Transmembrane</keyword>
<dbReference type="EMBL" id="JARJBC010000015">
    <property type="protein sequence ID" value="MDF3292124.1"/>
    <property type="molecule type" value="Genomic_DNA"/>
</dbReference>
<keyword evidence="3" id="KW-1185">Reference proteome</keyword>
<feature type="transmembrane region" description="Helical" evidence="1">
    <location>
        <begin position="30"/>
        <end position="52"/>
    </location>
</feature>
<protein>
    <submittedName>
        <fullName evidence="2">Uncharacterized protein</fullName>
    </submittedName>
</protein>